<evidence type="ECO:0000256" key="1">
    <source>
        <dbReference type="SAM" id="Coils"/>
    </source>
</evidence>
<protein>
    <recommendedName>
        <fullName evidence="3">DUF4806 domain-containing protein</fullName>
    </recommendedName>
</protein>
<feature type="compositionally biased region" description="Polar residues" evidence="2">
    <location>
        <begin position="395"/>
        <end position="404"/>
    </location>
</feature>
<proteinExistence type="predicted"/>
<feature type="domain" description="DUF4806" evidence="3">
    <location>
        <begin position="468"/>
        <end position="542"/>
    </location>
</feature>
<feature type="compositionally biased region" description="Polar residues" evidence="2">
    <location>
        <begin position="320"/>
        <end position="346"/>
    </location>
</feature>
<dbReference type="InterPro" id="IPR032071">
    <property type="entry name" value="DUF4806"/>
</dbReference>
<dbReference type="Proteomes" id="UP000281406">
    <property type="component" value="Unassembled WGS sequence"/>
</dbReference>
<feature type="coiled-coil region" evidence="1">
    <location>
        <begin position="41"/>
        <end position="68"/>
    </location>
</feature>
<evidence type="ECO:0000256" key="2">
    <source>
        <dbReference type="SAM" id="MobiDB-lite"/>
    </source>
</evidence>
<feature type="region of interest" description="Disordered" evidence="2">
    <location>
        <begin position="291"/>
        <end position="346"/>
    </location>
</feature>
<organism evidence="4 5">
    <name type="scientific">Anabarilius grahami</name>
    <name type="common">Kanglang fish</name>
    <name type="synonym">Barilius grahami</name>
    <dbReference type="NCBI Taxonomy" id="495550"/>
    <lineage>
        <taxon>Eukaryota</taxon>
        <taxon>Metazoa</taxon>
        <taxon>Chordata</taxon>
        <taxon>Craniata</taxon>
        <taxon>Vertebrata</taxon>
        <taxon>Euteleostomi</taxon>
        <taxon>Actinopterygii</taxon>
        <taxon>Neopterygii</taxon>
        <taxon>Teleostei</taxon>
        <taxon>Ostariophysi</taxon>
        <taxon>Cypriniformes</taxon>
        <taxon>Xenocyprididae</taxon>
        <taxon>Xenocypridinae</taxon>
        <taxon>Xenocypridinae incertae sedis</taxon>
        <taxon>Anabarilius</taxon>
    </lineage>
</organism>
<evidence type="ECO:0000259" key="3">
    <source>
        <dbReference type="Pfam" id="PF16064"/>
    </source>
</evidence>
<sequence>MSASVDIHAQLASIIERFAKCALLEMSRAVEQEMTRRQMEVETLLVKLQFTESELRSARQNQQNLRSVGIQVNNSGQRAEVCRLMQEDGIKSIQIKEEHMEDGQWDSGPISPALCPLGPDVEDQDSFSAGTTGAAREGSDIILTSKMNPGGMWNSPGSEEYPANSGAQSLDASPLDTGERFATENTYHIVSFVDTEEVEVVPAVWVKNGVCFWPPYKDEGVQRATRCSEQPEKSWSAYKVKIMCTANNYSEALRKLPLAEQQTDLQPEDETYSLRPLKRKIKRNRQLLEEYDTDEEATAPQKANLPQAPQKQPPCKRTILSASNELQPSPPGQRQNQSVTQCAETSTPSLLEWHQITVGSSSHQSPSPPLLHTQLWPERSSARTSQDRVSEFRQDVTSPSPEQATQSLWHQENSLSCCDPFIRSLLHDLTTKQEIVMEQQMSLIKMVQDLQANNVREVTDADRLNQRRFPIEDLSSLTALENDLRSCPETRRKVVHELGMLGGVDVKDTVWRIMKQAIKNDLAKTVNWRGVNGKTSFQSLELKSVVIEAVRRNPTCAQITELEVEKAIIRWFHLAGDREGGRKKRAPLQDVSVEN</sequence>
<keyword evidence="1" id="KW-0175">Coiled coil</keyword>
<dbReference type="PANTHER" id="PTHR34153">
    <property type="entry name" value="SI:CH211-262H13.3-RELATED-RELATED"/>
    <property type="match status" value="1"/>
</dbReference>
<name>A0A3N0Z0P9_ANAGA</name>
<evidence type="ECO:0000313" key="4">
    <source>
        <dbReference type="EMBL" id="ROL51478.1"/>
    </source>
</evidence>
<dbReference type="OrthoDB" id="654211at2759"/>
<dbReference type="EMBL" id="RJVU01018580">
    <property type="protein sequence ID" value="ROL51478.1"/>
    <property type="molecule type" value="Genomic_DNA"/>
</dbReference>
<feature type="compositionally biased region" description="Basic and acidic residues" evidence="2">
    <location>
        <begin position="385"/>
        <end position="394"/>
    </location>
</feature>
<keyword evidence="5" id="KW-1185">Reference proteome</keyword>
<reference evidence="4 5" key="1">
    <citation type="submission" date="2018-10" db="EMBL/GenBank/DDBJ databases">
        <title>Genome assembly for a Yunnan-Guizhou Plateau 3E fish, Anabarilius grahami (Regan), and its evolutionary and genetic applications.</title>
        <authorList>
            <person name="Jiang W."/>
        </authorList>
    </citation>
    <scope>NUCLEOTIDE SEQUENCE [LARGE SCALE GENOMIC DNA]</scope>
    <source>
        <strain evidence="4">AG-KIZ</strain>
        <tissue evidence="4">Muscle</tissue>
    </source>
</reference>
<dbReference type="AlphaFoldDB" id="A0A3N0Z0P9"/>
<evidence type="ECO:0000313" key="5">
    <source>
        <dbReference type="Proteomes" id="UP000281406"/>
    </source>
</evidence>
<gene>
    <name evidence="4" type="ORF">DPX16_3167</name>
</gene>
<dbReference type="Pfam" id="PF16064">
    <property type="entry name" value="DUF4806"/>
    <property type="match status" value="1"/>
</dbReference>
<feature type="region of interest" description="Disordered" evidence="2">
    <location>
        <begin position="358"/>
        <end position="404"/>
    </location>
</feature>
<feature type="region of interest" description="Disordered" evidence="2">
    <location>
        <begin position="126"/>
        <end position="172"/>
    </location>
</feature>
<accession>A0A3N0Z0P9</accession>
<comment type="caution">
    <text evidence="4">The sequence shown here is derived from an EMBL/GenBank/DDBJ whole genome shotgun (WGS) entry which is preliminary data.</text>
</comment>
<dbReference type="PANTHER" id="PTHR34153:SF2">
    <property type="entry name" value="SI:CH211-262H13.3-RELATED"/>
    <property type="match status" value="1"/>
</dbReference>